<feature type="compositionally biased region" description="Low complexity" evidence="1">
    <location>
        <begin position="159"/>
        <end position="168"/>
    </location>
</feature>
<gene>
    <name evidence="2" type="ORF">MONAX_5E002467</name>
</gene>
<dbReference type="AlphaFoldDB" id="A0A5E4CFZ1"/>
<protein>
    <submittedName>
        <fullName evidence="2">Uncharacterized protein</fullName>
    </submittedName>
</protein>
<proteinExistence type="predicted"/>
<comment type="caution">
    <text evidence="2">The sequence shown here is derived from an EMBL/GenBank/DDBJ whole genome shotgun (WGS) entry which is preliminary data.</text>
</comment>
<evidence type="ECO:0000313" key="2">
    <source>
        <dbReference type="EMBL" id="VTJ80803.1"/>
    </source>
</evidence>
<reference evidence="2" key="1">
    <citation type="submission" date="2019-04" db="EMBL/GenBank/DDBJ databases">
        <authorList>
            <person name="Alioto T."/>
            <person name="Alioto T."/>
        </authorList>
    </citation>
    <scope>NUCLEOTIDE SEQUENCE [LARGE SCALE GENOMIC DNA]</scope>
</reference>
<sequence>MLFDVNHDAEAGLEAVDPGCWGNCPINAQRERKGGLPESRERFFLSDSPLYPSSQEFSAPGTQNIKMVSLRPGLKARVTTRLGVRCPGELGRAAESWPCPLALRGELLSVAESPLEGGPVPCSLGLEGRLRSLVSPLLPTGGPTHSSQRGGSRATNAPSFSQGSSSGGCCRFPNLQAPPAF</sequence>
<feature type="compositionally biased region" description="Polar residues" evidence="1">
    <location>
        <begin position="143"/>
        <end position="158"/>
    </location>
</feature>
<name>A0A5E4CFZ1_MARMO</name>
<dbReference type="EMBL" id="CABDUW010001349">
    <property type="protein sequence ID" value="VTJ80803.1"/>
    <property type="molecule type" value="Genomic_DNA"/>
</dbReference>
<dbReference type="Proteomes" id="UP000335636">
    <property type="component" value="Unassembled WGS sequence"/>
</dbReference>
<evidence type="ECO:0000256" key="1">
    <source>
        <dbReference type="SAM" id="MobiDB-lite"/>
    </source>
</evidence>
<organism evidence="2 3">
    <name type="scientific">Marmota monax</name>
    <name type="common">Woodchuck</name>
    <dbReference type="NCBI Taxonomy" id="9995"/>
    <lineage>
        <taxon>Eukaryota</taxon>
        <taxon>Metazoa</taxon>
        <taxon>Chordata</taxon>
        <taxon>Craniata</taxon>
        <taxon>Vertebrata</taxon>
        <taxon>Euteleostomi</taxon>
        <taxon>Mammalia</taxon>
        <taxon>Eutheria</taxon>
        <taxon>Euarchontoglires</taxon>
        <taxon>Glires</taxon>
        <taxon>Rodentia</taxon>
        <taxon>Sciuromorpha</taxon>
        <taxon>Sciuridae</taxon>
        <taxon>Xerinae</taxon>
        <taxon>Marmotini</taxon>
        <taxon>Marmota</taxon>
    </lineage>
</organism>
<evidence type="ECO:0000313" key="3">
    <source>
        <dbReference type="Proteomes" id="UP000335636"/>
    </source>
</evidence>
<keyword evidence="3" id="KW-1185">Reference proteome</keyword>
<feature type="region of interest" description="Disordered" evidence="1">
    <location>
        <begin position="135"/>
        <end position="181"/>
    </location>
</feature>
<accession>A0A5E4CFZ1</accession>